<protein>
    <submittedName>
        <fullName evidence="1">Uncharacterized protein</fullName>
    </submittedName>
</protein>
<name>A0A2C9WJL9_MANES</name>
<proteinExistence type="predicted"/>
<accession>A0A2C9WJL9</accession>
<dbReference type="EMBL" id="CM004387">
    <property type="protein sequence ID" value="OAY60296.1"/>
    <property type="molecule type" value="Genomic_DNA"/>
</dbReference>
<dbReference type="AlphaFoldDB" id="A0A2C9WJL9"/>
<gene>
    <name evidence="1" type="ORF">MANES_01G101700</name>
</gene>
<reference evidence="1" key="1">
    <citation type="submission" date="2016-02" db="EMBL/GenBank/DDBJ databases">
        <title>WGS assembly of Manihot esculenta.</title>
        <authorList>
            <person name="Bredeson J.V."/>
            <person name="Prochnik S.E."/>
            <person name="Lyons J.B."/>
            <person name="Schmutz J."/>
            <person name="Grimwood J."/>
            <person name="Vrebalov J."/>
            <person name="Bart R.S."/>
            <person name="Amuge T."/>
            <person name="Ferguson M.E."/>
            <person name="Green R."/>
            <person name="Putnam N."/>
            <person name="Stites J."/>
            <person name="Rounsley S."/>
            <person name="Rokhsar D.S."/>
        </authorList>
    </citation>
    <scope>NUCLEOTIDE SEQUENCE [LARGE SCALE GENOMIC DNA]</scope>
    <source>
        <tissue evidence="1">Leaf</tissue>
    </source>
</reference>
<evidence type="ECO:0000313" key="1">
    <source>
        <dbReference type="EMBL" id="OAY60296.1"/>
    </source>
</evidence>
<sequence>MNDGVLGTSMKELQPACCTQCKCLAVDSMQTSVLVLILLRTSPCRAAVPMAADANHFSVGDTNLDVEFMMDSEFSRMLAAAGSTNAFDSLDESKAVFNCGRGKGYCLPPPNNKDCRGTYCRTRNV</sequence>
<organism evidence="1">
    <name type="scientific">Manihot esculenta</name>
    <name type="common">Cassava</name>
    <name type="synonym">Jatropha manihot</name>
    <dbReference type="NCBI Taxonomy" id="3983"/>
    <lineage>
        <taxon>Eukaryota</taxon>
        <taxon>Viridiplantae</taxon>
        <taxon>Streptophyta</taxon>
        <taxon>Embryophyta</taxon>
        <taxon>Tracheophyta</taxon>
        <taxon>Spermatophyta</taxon>
        <taxon>Magnoliopsida</taxon>
        <taxon>eudicotyledons</taxon>
        <taxon>Gunneridae</taxon>
        <taxon>Pentapetalae</taxon>
        <taxon>rosids</taxon>
        <taxon>fabids</taxon>
        <taxon>Malpighiales</taxon>
        <taxon>Euphorbiaceae</taxon>
        <taxon>Crotonoideae</taxon>
        <taxon>Manihoteae</taxon>
        <taxon>Manihot</taxon>
    </lineage>
</organism>